<dbReference type="EMBL" id="DVIQ01000063">
    <property type="protein sequence ID" value="HIS31979.1"/>
    <property type="molecule type" value="Genomic_DNA"/>
</dbReference>
<reference evidence="3" key="1">
    <citation type="submission" date="2020-10" db="EMBL/GenBank/DDBJ databases">
        <authorList>
            <person name="Gilroy R."/>
        </authorList>
    </citation>
    <scope>NUCLEOTIDE SEQUENCE</scope>
    <source>
        <strain evidence="3">CHK190-19873</strain>
    </source>
</reference>
<evidence type="ECO:0000313" key="3">
    <source>
        <dbReference type="EMBL" id="HIS31979.1"/>
    </source>
</evidence>
<organism evidence="3 4">
    <name type="scientific">Candidatus Limivivens intestinipullorum</name>
    <dbReference type="NCBI Taxonomy" id="2840858"/>
    <lineage>
        <taxon>Bacteria</taxon>
        <taxon>Bacillati</taxon>
        <taxon>Bacillota</taxon>
        <taxon>Clostridia</taxon>
        <taxon>Lachnospirales</taxon>
        <taxon>Lachnospiraceae</taxon>
        <taxon>Lachnospiraceae incertae sedis</taxon>
        <taxon>Candidatus Limivivens</taxon>
    </lineage>
</organism>
<name>A0A9D1EUA8_9FIRM</name>
<dbReference type="AlphaFoldDB" id="A0A9D1EUA8"/>
<dbReference type="Proteomes" id="UP000823935">
    <property type="component" value="Unassembled WGS sequence"/>
</dbReference>
<feature type="region of interest" description="Disordered" evidence="1">
    <location>
        <begin position="224"/>
        <end position="264"/>
    </location>
</feature>
<accession>A0A9D1EUA8</accession>
<keyword evidence="2" id="KW-0812">Transmembrane</keyword>
<evidence type="ECO:0000313" key="4">
    <source>
        <dbReference type="Proteomes" id="UP000823935"/>
    </source>
</evidence>
<evidence type="ECO:0000256" key="1">
    <source>
        <dbReference type="SAM" id="MobiDB-lite"/>
    </source>
</evidence>
<proteinExistence type="predicted"/>
<keyword evidence="2" id="KW-1133">Transmembrane helix</keyword>
<keyword evidence="2" id="KW-0472">Membrane</keyword>
<feature type="transmembrane region" description="Helical" evidence="2">
    <location>
        <begin position="120"/>
        <end position="138"/>
    </location>
</feature>
<reference evidence="3" key="2">
    <citation type="journal article" date="2021" name="PeerJ">
        <title>Extensive microbial diversity within the chicken gut microbiome revealed by metagenomics and culture.</title>
        <authorList>
            <person name="Gilroy R."/>
            <person name="Ravi A."/>
            <person name="Getino M."/>
            <person name="Pursley I."/>
            <person name="Horton D.L."/>
            <person name="Alikhan N.F."/>
            <person name="Baker D."/>
            <person name="Gharbi K."/>
            <person name="Hall N."/>
            <person name="Watson M."/>
            <person name="Adriaenssens E.M."/>
            <person name="Foster-Nyarko E."/>
            <person name="Jarju S."/>
            <person name="Secka A."/>
            <person name="Antonio M."/>
            <person name="Oren A."/>
            <person name="Chaudhuri R.R."/>
            <person name="La Ragione R."/>
            <person name="Hildebrand F."/>
            <person name="Pallen M.J."/>
        </authorList>
    </citation>
    <scope>NUCLEOTIDE SEQUENCE</scope>
    <source>
        <strain evidence="3">CHK190-19873</strain>
    </source>
</reference>
<feature type="compositionally biased region" description="Basic and acidic residues" evidence="1">
    <location>
        <begin position="253"/>
        <end position="264"/>
    </location>
</feature>
<comment type="caution">
    <text evidence="3">The sequence shown here is derived from an EMBL/GenBank/DDBJ whole genome shotgun (WGS) entry which is preliminary data.</text>
</comment>
<evidence type="ECO:0000256" key="2">
    <source>
        <dbReference type="SAM" id="Phobius"/>
    </source>
</evidence>
<feature type="compositionally biased region" description="Basic and acidic residues" evidence="1">
    <location>
        <begin position="224"/>
        <end position="246"/>
    </location>
</feature>
<gene>
    <name evidence="3" type="ORF">IAB44_10595</name>
</gene>
<feature type="transmembrane region" description="Helical" evidence="2">
    <location>
        <begin position="90"/>
        <end position="108"/>
    </location>
</feature>
<sequence>MLRFVLEQNILFYAMTVVCILGVLSQIFLGRAYGKLTKDASRGGQAQGKLMKQIRQRLGSGQNPALLVESSLTEYRIWGQSFHSWQRMGFLSWVLVLAIGGFGWYFSGAQRMGTQMQQRYLWYMAAAGVLTALAYLLADTGYRRKRLATGILDYAESMAAADQVWKRETKTGMTAAAVETAAGEEEELGRACGAMTRAESAVQAESARGSVVQAVPRERRLKLKESRAQREKRELKENMSRIKEGLSESAASQEKERNAEILKQMDPKEQERVIREVLKEFLS</sequence>
<protein>
    <submittedName>
        <fullName evidence="3">Uncharacterized protein</fullName>
    </submittedName>
</protein>
<feature type="transmembrane region" description="Helical" evidence="2">
    <location>
        <begin position="12"/>
        <end position="33"/>
    </location>
</feature>